<evidence type="ECO:0000313" key="2">
    <source>
        <dbReference type="Proteomes" id="UP000254101"/>
    </source>
</evidence>
<protein>
    <submittedName>
        <fullName evidence="1">Uncharacterized protein</fullName>
    </submittedName>
</protein>
<gene>
    <name evidence="1" type="ORF">DL238_05235</name>
</gene>
<comment type="caution">
    <text evidence="1">The sequence shown here is derived from an EMBL/GenBank/DDBJ whole genome shotgun (WGS) entry which is preliminary data.</text>
</comment>
<dbReference type="EMBL" id="QRBB01000001">
    <property type="protein sequence ID" value="RDS78550.1"/>
    <property type="molecule type" value="Genomic_DNA"/>
</dbReference>
<dbReference type="AlphaFoldDB" id="A0A395LVJ2"/>
<organism evidence="1 2">
    <name type="scientific">Alteriqipengyuania lutimaris</name>
    <dbReference type="NCBI Taxonomy" id="1538146"/>
    <lineage>
        <taxon>Bacteria</taxon>
        <taxon>Pseudomonadati</taxon>
        <taxon>Pseudomonadota</taxon>
        <taxon>Alphaproteobacteria</taxon>
        <taxon>Sphingomonadales</taxon>
        <taxon>Erythrobacteraceae</taxon>
        <taxon>Alteriqipengyuania</taxon>
    </lineage>
</organism>
<name>A0A395LVJ2_9SPHN</name>
<keyword evidence="2" id="KW-1185">Reference proteome</keyword>
<proteinExistence type="predicted"/>
<dbReference type="OrthoDB" id="7411269at2"/>
<evidence type="ECO:0000313" key="1">
    <source>
        <dbReference type="EMBL" id="RDS78550.1"/>
    </source>
</evidence>
<dbReference type="Proteomes" id="UP000254101">
    <property type="component" value="Unassembled WGS sequence"/>
</dbReference>
<accession>A0A395LVJ2</accession>
<sequence>MMIRGLNTWQTSLADLSLILFLVVATAHREDAGEGQDNARTQEERAIDIAQGQPMAVFRPGGDADLARWLKLQGIGEGEVATVIVRHAPGAAAQAAAQAAQLAGQIEEAGHFARLMVEPGASPETLVVIAHDRQDVAGISDGTIIADTRAD</sequence>
<reference evidence="1 2" key="1">
    <citation type="submission" date="2018-07" db="EMBL/GenBank/DDBJ databases">
        <title>Erythrobacter nanhaiensis sp. nov., a novel member of the genus Erythrobacter isolated from the South China Sea.</title>
        <authorList>
            <person name="Chen X."/>
            <person name="Liu J."/>
        </authorList>
    </citation>
    <scope>NUCLEOTIDE SEQUENCE [LARGE SCALE GENOMIC DNA]</scope>
    <source>
        <strain evidence="1 2">S-5</strain>
    </source>
</reference>